<reference evidence="8" key="2">
    <citation type="submission" date="2023-04" db="EMBL/GenBank/DDBJ databases">
        <title>Novel strain of Lactilactobacillus sakei and use thereof.</title>
        <authorList>
            <person name="Kim S.Y."/>
        </authorList>
    </citation>
    <scope>NUCLEOTIDE SEQUENCE</scope>
    <source>
        <strain evidence="8">HUP1</strain>
    </source>
</reference>
<dbReference type="GO" id="GO:0005886">
    <property type="term" value="C:plasma membrane"/>
    <property type="evidence" value="ECO:0007669"/>
    <property type="project" value="TreeGrafter"/>
</dbReference>
<feature type="transmembrane region" description="Helical" evidence="6">
    <location>
        <begin position="84"/>
        <end position="103"/>
    </location>
</feature>
<feature type="transmembrane region" description="Helical" evidence="6">
    <location>
        <begin position="20"/>
        <end position="43"/>
    </location>
</feature>
<dbReference type="InterPro" id="IPR006214">
    <property type="entry name" value="Bax_inhibitor_1-related"/>
</dbReference>
<dbReference type="OMA" id="FGVMSLY"/>
<organism evidence="7 9">
    <name type="scientific">Latilactobacillus sakei</name>
    <name type="common">Lactobacillus sakei</name>
    <dbReference type="NCBI Taxonomy" id="1599"/>
    <lineage>
        <taxon>Bacteria</taxon>
        <taxon>Bacillati</taxon>
        <taxon>Bacillota</taxon>
        <taxon>Bacilli</taxon>
        <taxon>Lactobacillales</taxon>
        <taxon>Lactobacillaceae</taxon>
        <taxon>Latilactobacillus</taxon>
    </lineage>
</organism>
<evidence type="ECO:0000313" key="7">
    <source>
        <dbReference type="EMBL" id="SPE21153.1"/>
    </source>
</evidence>
<evidence type="ECO:0000256" key="2">
    <source>
        <dbReference type="ARBA" id="ARBA00010350"/>
    </source>
</evidence>
<dbReference type="Pfam" id="PF01027">
    <property type="entry name" value="Bax1-I"/>
    <property type="match status" value="1"/>
</dbReference>
<reference evidence="7 9" key="1">
    <citation type="submission" date="2018-02" db="EMBL/GenBank/DDBJ databases">
        <authorList>
            <person name="Rodrigo-Torres L."/>
            <person name="Arahal R. D."/>
            <person name="Lucena T."/>
        </authorList>
    </citation>
    <scope>NUCLEOTIDE SEQUENCE [LARGE SCALE GENOMIC DNA]</scope>
    <source>
        <strain evidence="7 9">CECT 9267</strain>
    </source>
</reference>
<dbReference type="RefSeq" id="WP_011374347.1">
    <property type="nucleotide sequence ID" value="NZ_BJLN01000006.1"/>
</dbReference>
<dbReference type="Proteomes" id="UP000239650">
    <property type="component" value="Unassembled WGS sequence"/>
</dbReference>
<dbReference type="AlphaFoldDB" id="A0A095AD21"/>
<keyword evidence="5 6" id="KW-0472">Membrane</keyword>
<evidence type="ECO:0000256" key="6">
    <source>
        <dbReference type="RuleBase" id="RU004379"/>
    </source>
</evidence>
<evidence type="ECO:0000313" key="8">
    <source>
        <dbReference type="EMBL" id="WGI19812.1"/>
    </source>
</evidence>
<feature type="transmembrane region" description="Helical" evidence="6">
    <location>
        <begin position="140"/>
        <end position="159"/>
    </location>
</feature>
<dbReference type="EMBL" id="OKRC01000005">
    <property type="protein sequence ID" value="SPE21153.1"/>
    <property type="molecule type" value="Genomic_DNA"/>
</dbReference>
<proteinExistence type="inferred from homology"/>
<feature type="transmembrane region" description="Helical" evidence="6">
    <location>
        <begin position="55"/>
        <end position="72"/>
    </location>
</feature>
<feature type="transmembrane region" description="Helical" evidence="6">
    <location>
        <begin position="204"/>
        <end position="227"/>
    </location>
</feature>
<dbReference type="Proteomes" id="UP001179858">
    <property type="component" value="Chromosome"/>
</dbReference>
<name>A0A095AD21_LATSK</name>
<evidence type="ECO:0000256" key="3">
    <source>
        <dbReference type="ARBA" id="ARBA00022692"/>
    </source>
</evidence>
<comment type="similarity">
    <text evidence="2 6">Belongs to the BI1 family.</text>
</comment>
<dbReference type="PANTHER" id="PTHR23291">
    <property type="entry name" value="BAX INHIBITOR-RELATED"/>
    <property type="match status" value="1"/>
</dbReference>
<keyword evidence="4 6" id="KW-1133">Transmembrane helix</keyword>
<evidence type="ECO:0000313" key="9">
    <source>
        <dbReference type="Proteomes" id="UP000239650"/>
    </source>
</evidence>
<evidence type="ECO:0000256" key="5">
    <source>
        <dbReference type="ARBA" id="ARBA00023136"/>
    </source>
</evidence>
<dbReference type="EMBL" id="CP122959">
    <property type="protein sequence ID" value="WGI19812.1"/>
    <property type="molecule type" value="Genomic_DNA"/>
</dbReference>
<feature type="transmembrane region" description="Helical" evidence="6">
    <location>
        <begin position="165"/>
        <end position="183"/>
    </location>
</feature>
<feature type="transmembrane region" description="Helical" evidence="6">
    <location>
        <begin position="109"/>
        <end position="128"/>
    </location>
</feature>
<comment type="subcellular location">
    <subcellularLocation>
        <location evidence="1">Membrane</location>
        <topology evidence="1">Multi-pass membrane protein</topology>
    </subcellularLocation>
</comment>
<evidence type="ECO:0000256" key="1">
    <source>
        <dbReference type="ARBA" id="ARBA00004141"/>
    </source>
</evidence>
<protein>
    <submittedName>
        <fullName evidence="8">Bax inhibitor-1/YccA family protein</fullName>
    </submittedName>
    <submittedName>
        <fullName evidence="7">Inner membrane protein YbhL</fullName>
    </submittedName>
</protein>
<dbReference type="GeneID" id="57133494"/>
<dbReference type="PANTHER" id="PTHR23291:SF50">
    <property type="entry name" value="PROTEIN LIFEGUARD 4"/>
    <property type="match status" value="1"/>
</dbReference>
<gene>
    <name evidence="7" type="primary">ybhL</name>
    <name evidence="7" type="ORF">LAS9267_01144</name>
    <name evidence="8" type="ORF">QBD03_03640</name>
</gene>
<sequence>MDGRRVVNVDSESRFFSKVYGLMALGVGISALVAVLLVTVFASQTVAILSNSNTWMVWGLMIVEMILVVQISRKATKNPSASMMMFIAYALLNGLTFTVILLAYNIGQIGAAFISSALVFVAMSAYGRMTKNNLSGFGKFAMMGLIGIIIVTIVNAFMGSAAIEYFLSYAMLIVFIILTAWDNQKLSLLYRQYGSTGEVSISGLAVMGALTLYLDFVNLFITMLQIFGFGNRD</sequence>
<accession>A0A095AD21</accession>
<evidence type="ECO:0000256" key="4">
    <source>
        <dbReference type="ARBA" id="ARBA00022989"/>
    </source>
</evidence>
<dbReference type="CDD" id="cd10432">
    <property type="entry name" value="BI-1-like_bacterial"/>
    <property type="match status" value="1"/>
</dbReference>
<keyword evidence="3 6" id="KW-0812">Transmembrane</keyword>